<evidence type="ECO:0000256" key="3">
    <source>
        <dbReference type="SAM" id="MobiDB-lite"/>
    </source>
</evidence>
<dbReference type="InterPro" id="IPR000953">
    <property type="entry name" value="Chromo/chromo_shadow_dom"/>
</dbReference>
<protein>
    <recommendedName>
        <fullName evidence="4">Chromo domain-containing protein</fullName>
    </recommendedName>
</protein>
<evidence type="ECO:0000313" key="5">
    <source>
        <dbReference type="EMBL" id="CAI6373157.1"/>
    </source>
</evidence>
<comment type="caution">
    <text evidence="5">The sequence shown here is derived from an EMBL/GenBank/DDBJ whole genome shotgun (WGS) entry which is preliminary data.</text>
</comment>
<evidence type="ECO:0000259" key="4">
    <source>
        <dbReference type="PROSITE" id="PS50013"/>
    </source>
</evidence>
<dbReference type="SMART" id="SM00298">
    <property type="entry name" value="CHROMO"/>
    <property type="match status" value="1"/>
</dbReference>
<dbReference type="InterPro" id="IPR023779">
    <property type="entry name" value="Chromodomain_CS"/>
</dbReference>
<keyword evidence="6" id="KW-1185">Reference proteome</keyword>
<sequence>MSFNSRSKEFIVNNEESSSNAEENTSKFYSVDRILKCRFRNNKIEYLLKWTGYSRRYNSWEPIDYLNCDKLIKDFKDSEAKKKIEE</sequence>
<feature type="region of interest" description="Disordered" evidence="3">
    <location>
        <begin position="1"/>
        <end position="24"/>
    </location>
</feature>
<organism evidence="5 6">
    <name type="scientific">Macrosiphum euphorbiae</name>
    <name type="common">potato aphid</name>
    <dbReference type="NCBI Taxonomy" id="13131"/>
    <lineage>
        <taxon>Eukaryota</taxon>
        <taxon>Metazoa</taxon>
        <taxon>Ecdysozoa</taxon>
        <taxon>Arthropoda</taxon>
        <taxon>Hexapoda</taxon>
        <taxon>Insecta</taxon>
        <taxon>Pterygota</taxon>
        <taxon>Neoptera</taxon>
        <taxon>Paraneoptera</taxon>
        <taxon>Hemiptera</taxon>
        <taxon>Sternorrhyncha</taxon>
        <taxon>Aphidomorpha</taxon>
        <taxon>Aphidoidea</taxon>
        <taxon>Aphididae</taxon>
        <taxon>Macrosiphini</taxon>
        <taxon>Macrosiphum</taxon>
    </lineage>
</organism>
<dbReference type="Pfam" id="PF00385">
    <property type="entry name" value="Chromo"/>
    <property type="match status" value="1"/>
</dbReference>
<feature type="compositionally biased region" description="Low complexity" evidence="3">
    <location>
        <begin position="13"/>
        <end position="23"/>
    </location>
</feature>
<evidence type="ECO:0000256" key="2">
    <source>
        <dbReference type="ARBA" id="ARBA00023242"/>
    </source>
</evidence>
<evidence type="ECO:0000313" key="6">
    <source>
        <dbReference type="Proteomes" id="UP001160148"/>
    </source>
</evidence>
<evidence type="ECO:0000256" key="1">
    <source>
        <dbReference type="ARBA" id="ARBA00004123"/>
    </source>
</evidence>
<dbReference type="AlphaFoldDB" id="A0AAV0XYZ2"/>
<dbReference type="Proteomes" id="UP001160148">
    <property type="component" value="Unassembled WGS sequence"/>
</dbReference>
<dbReference type="InterPro" id="IPR016197">
    <property type="entry name" value="Chromo-like_dom_sf"/>
</dbReference>
<gene>
    <name evidence="5" type="ORF">MEUPH1_LOCUS26945</name>
</gene>
<accession>A0AAV0XYZ2</accession>
<dbReference type="GO" id="GO:0005694">
    <property type="term" value="C:chromosome"/>
    <property type="evidence" value="ECO:0007669"/>
    <property type="project" value="UniProtKB-ARBA"/>
</dbReference>
<dbReference type="PANTHER" id="PTHR22812">
    <property type="entry name" value="CHROMOBOX PROTEIN"/>
    <property type="match status" value="1"/>
</dbReference>
<dbReference type="CDD" id="cd00024">
    <property type="entry name" value="CD_CSD"/>
    <property type="match status" value="1"/>
</dbReference>
<dbReference type="EMBL" id="CARXXK010001085">
    <property type="protein sequence ID" value="CAI6373157.1"/>
    <property type="molecule type" value="Genomic_DNA"/>
</dbReference>
<name>A0AAV0XYZ2_9HEMI</name>
<dbReference type="PROSITE" id="PS50013">
    <property type="entry name" value="CHROMO_2"/>
    <property type="match status" value="1"/>
</dbReference>
<feature type="domain" description="Chromo" evidence="4">
    <location>
        <begin position="29"/>
        <end position="86"/>
    </location>
</feature>
<keyword evidence="2" id="KW-0539">Nucleus</keyword>
<dbReference type="Gene3D" id="2.40.50.40">
    <property type="match status" value="1"/>
</dbReference>
<dbReference type="InterPro" id="IPR023780">
    <property type="entry name" value="Chromo_domain"/>
</dbReference>
<dbReference type="GO" id="GO:0005634">
    <property type="term" value="C:nucleus"/>
    <property type="evidence" value="ECO:0007669"/>
    <property type="project" value="UniProtKB-SubCell"/>
</dbReference>
<dbReference type="SUPFAM" id="SSF54160">
    <property type="entry name" value="Chromo domain-like"/>
    <property type="match status" value="1"/>
</dbReference>
<dbReference type="InterPro" id="IPR051219">
    <property type="entry name" value="Heterochromatin_chromo-domain"/>
</dbReference>
<comment type="subcellular location">
    <subcellularLocation>
        <location evidence="1">Nucleus</location>
    </subcellularLocation>
</comment>
<proteinExistence type="predicted"/>
<dbReference type="PROSITE" id="PS00598">
    <property type="entry name" value="CHROMO_1"/>
    <property type="match status" value="1"/>
</dbReference>
<reference evidence="5 6" key="1">
    <citation type="submission" date="2023-01" db="EMBL/GenBank/DDBJ databases">
        <authorList>
            <person name="Whitehead M."/>
        </authorList>
    </citation>
    <scope>NUCLEOTIDE SEQUENCE [LARGE SCALE GENOMIC DNA]</scope>
</reference>